<dbReference type="Gene3D" id="3.30.70.20">
    <property type="match status" value="1"/>
</dbReference>
<dbReference type="Pfam" id="PF04060">
    <property type="entry name" value="FeS"/>
    <property type="match status" value="1"/>
</dbReference>
<dbReference type="InterPro" id="IPR017900">
    <property type="entry name" value="4Fe4S_Fe_S_CS"/>
</dbReference>
<proteinExistence type="predicted"/>
<comment type="caution">
    <text evidence="7">The sequence shown here is derived from an EMBL/GenBank/DDBJ whole genome shotgun (WGS) entry which is preliminary data.</text>
</comment>
<evidence type="ECO:0000256" key="4">
    <source>
        <dbReference type="ARBA" id="ARBA00023014"/>
    </source>
</evidence>
<evidence type="ECO:0000313" key="7">
    <source>
        <dbReference type="EMBL" id="RJP56595.1"/>
    </source>
</evidence>
<dbReference type="SUPFAM" id="SSF55785">
    <property type="entry name" value="PYP-like sensor domain (PAS domain)"/>
    <property type="match status" value="1"/>
</dbReference>
<dbReference type="InterPro" id="IPR000014">
    <property type="entry name" value="PAS"/>
</dbReference>
<keyword evidence="3" id="KW-0408">Iron</keyword>
<dbReference type="SUPFAM" id="SSF54862">
    <property type="entry name" value="4Fe-4S ferredoxins"/>
    <property type="match status" value="1"/>
</dbReference>
<feature type="domain" description="4Fe-4S" evidence="6">
    <location>
        <begin position="356"/>
        <end position="418"/>
    </location>
</feature>
<keyword evidence="4" id="KW-0411">Iron-sulfur</keyword>
<dbReference type="InterPro" id="IPR007202">
    <property type="entry name" value="4Fe-4S_dom"/>
</dbReference>
<gene>
    <name evidence="7" type="ORF">C4541_12095</name>
</gene>
<evidence type="ECO:0000313" key="8">
    <source>
        <dbReference type="Proteomes" id="UP000266426"/>
    </source>
</evidence>
<dbReference type="GO" id="GO:0051539">
    <property type="term" value="F:4 iron, 4 sulfur cluster binding"/>
    <property type="evidence" value="ECO:0007669"/>
    <property type="project" value="UniProtKB-KW"/>
</dbReference>
<keyword evidence="1" id="KW-0004">4Fe-4S</keyword>
<dbReference type="Gene3D" id="1.10.15.40">
    <property type="entry name" value="Electron transport complex subunit B, putative Fe-S cluster"/>
    <property type="match status" value="1"/>
</dbReference>
<dbReference type="Pfam" id="PF13237">
    <property type="entry name" value="Fer4_10"/>
    <property type="match status" value="1"/>
</dbReference>
<dbReference type="Gene3D" id="3.30.450.20">
    <property type="entry name" value="PAS domain"/>
    <property type="match status" value="1"/>
</dbReference>
<feature type="domain" description="4Fe-4S ferredoxin-type" evidence="5">
    <location>
        <begin position="5"/>
        <end position="33"/>
    </location>
</feature>
<dbReference type="InterPro" id="IPR035965">
    <property type="entry name" value="PAS-like_dom_sf"/>
</dbReference>
<dbReference type="Pfam" id="PF13188">
    <property type="entry name" value="PAS_8"/>
    <property type="match status" value="1"/>
</dbReference>
<dbReference type="InterPro" id="IPR050340">
    <property type="entry name" value="Cytosolic_Fe-S_CAF"/>
</dbReference>
<protein>
    <submittedName>
        <fullName evidence="7">PAS domain-containing protein</fullName>
    </submittedName>
</protein>
<dbReference type="InterPro" id="IPR017896">
    <property type="entry name" value="4Fe4S_Fe-S-bd"/>
</dbReference>
<organism evidence="7 8">
    <name type="scientific">Candidatus Auribacter fodinae</name>
    <dbReference type="NCBI Taxonomy" id="2093366"/>
    <lineage>
        <taxon>Bacteria</taxon>
        <taxon>Pseudomonadati</taxon>
        <taxon>Candidatus Auribacterota</taxon>
        <taxon>Candidatus Auribacteria</taxon>
        <taxon>Candidatus Auribacterales</taxon>
        <taxon>Candidatus Auribacteraceae</taxon>
        <taxon>Candidatus Auribacter</taxon>
    </lineage>
</organism>
<dbReference type="SMART" id="SM00091">
    <property type="entry name" value="PAS"/>
    <property type="match status" value="1"/>
</dbReference>
<sequence length="579" mass="64070">MDILNPIFTEKTECQDCYKCVRECPVKAIKIENGHAEVIKEQCIYCGHCVEICPSGAKRVRNDLGRVKQLLKLKERVIVSLAPSYISEFNEYSSAQIIYVIKKLGFFGVSETALGAQEVSASSAELVKSNKGRIFISSACPTVVEYLSKYKPLQSYYITNLLSPVLAHCKLLKREYGDDIGVVFIGPCISKKRESDAHQELLDVAITFEDLRAWIAESGIKPNLLPEDINEGFIPEQALEGALYPIDGGMVAGIKANCSVNDACFMVFSGIGNIENALQDIEKMNVPKNIFLELLSCEGGCVNGPKACSKTATAMKRLSVIDNAAYPDKEIPRKPTVDITDKIKSQPIVQKEFDESEMRAILKTIGKYSVKDELNCGGCGYDSCRDFARALLDGKAEHTMCVSYMRKLAQNKANALIKSMPSGVVIVNDSLKIIECNRNFARLFGTEIEMIYDAAPGLEGMPLDRILPFTNLFQHVLETGEDIVNRNVNTKNAVLNASIVTVDKHRIIGGIFQDITEPSVRKQQVVNKTRQVIRKNLQTVQKIAYLLGENAAETEVILNSITDSFFTKPTDDGTDTKND</sequence>
<dbReference type="Proteomes" id="UP000266426">
    <property type="component" value="Unassembled WGS sequence"/>
</dbReference>
<dbReference type="EMBL" id="QZJZ01000093">
    <property type="protein sequence ID" value="RJP56595.1"/>
    <property type="molecule type" value="Genomic_DNA"/>
</dbReference>
<feature type="domain" description="4Fe-4S ferredoxin-type" evidence="5">
    <location>
        <begin position="34"/>
        <end position="63"/>
    </location>
</feature>
<dbReference type="InterPro" id="IPR004108">
    <property type="entry name" value="Fe_hydrogenase_lsu_C"/>
</dbReference>
<dbReference type="InterPro" id="IPR009016">
    <property type="entry name" value="Fe_hydrogenase"/>
</dbReference>
<evidence type="ECO:0000256" key="3">
    <source>
        <dbReference type="ARBA" id="ARBA00023004"/>
    </source>
</evidence>
<dbReference type="Pfam" id="PF02906">
    <property type="entry name" value="Fe_hyd_lg_C"/>
    <property type="match status" value="1"/>
</dbReference>
<evidence type="ECO:0000256" key="2">
    <source>
        <dbReference type="ARBA" id="ARBA00022723"/>
    </source>
</evidence>
<dbReference type="PROSITE" id="PS00198">
    <property type="entry name" value="4FE4S_FER_1"/>
    <property type="match status" value="1"/>
</dbReference>
<dbReference type="SUPFAM" id="SSF53920">
    <property type="entry name" value="Fe-only hydrogenase"/>
    <property type="match status" value="1"/>
</dbReference>
<evidence type="ECO:0000259" key="6">
    <source>
        <dbReference type="PROSITE" id="PS51656"/>
    </source>
</evidence>
<dbReference type="PANTHER" id="PTHR11615">
    <property type="entry name" value="NITRATE, FORMATE, IRON DEHYDROGENASE"/>
    <property type="match status" value="1"/>
</dbReference>
<keyword evidence="2" id="KW-0479">Metal-binding</keyword>
<name>A0A3A4QRD9_9BACT</name>
<reference evidence="7 8" key="1">
    <citation type="journal article" date="2017" name="ISME J.">
        <title>Energy and carbon metabolisms in a deep terrestrial subsurface fluid microbial community.</title>
        <authorList>
            <person name="Momper L."/>
            <person name="Jungbluth S.P."/>
            <person name="Lee M.D."/>
            <person name="Amend J.P."/>
        </authorList>
    </citation>
    <scope>NUCLEOTIDE SEQUENCE [LARGE SCALE GENOMIC DNA]</scope>
    <source>
        <strain evidence="7">SURF_26</strain>
    </source>
</reference>
<dbReference type="AlphaFoldDB" id="A0A3A4QRD9"/>
<dbReference type="GO" id="GO:0046872">
    <property type="term" value="F:metal ion binding"/>
    <property type="evidence" value="ECO:0007669"/>
    <property type="project" value="UniProtKB-KW"/>
</dbReference>
<dbReference type="PROSITE" id="PS51379">
    <property type="entry name" value="4FE4S_FER_2"/>
    <property type="match status" value="2"/>
</dbReference>
<dbReference type="PROSITE" id="PS51656">
    <property type="entry name" value="4FE4S"/>
    <property type="match status" value="1"/>
</dbReference>
<evidence type="ECO:0000259" key="5">
    <source>
        <dbReference type="PROSITE" id="PS51379"/>
    </source>
</evidence>
<accession>A0A3A4QRD9</accession>
<dbReference type="Gene3D" id="3.40.950.10">
    <property type="entry name" value="Fe-only Hydrogenase (Larger Subunit), Chain L, domain 3"/>
    <property type="match status" value="1"/>
</dbReference>
<evidence type="ECO:0000256" key="1">
    <source>
        <dbReference type="ARBA" id="ARBA00022485"/>
    </source>
</evidence>